<sequence>MIQITDEIHARYLAHNPGMAKQFLEWLDKLGFSRLPYNLTLFDLVNFGWIEPALRVDVPESFYLTWKNYPELPADDSEFSKDDEWALFCSPYLYPTLDEPPKKWFLHVFDKPDSEAREFLRHKIHGLKKIPNNKKHPTGYEEYNTCWLYFAHWQGYFLVDLLTSIEIFPSVPNIPDAIERLELFKKQYPERKIICDARIRAIKEKWEGRREFFELISYYRTMLGLSVHYILNCSTQEREALRKEGRRLLAEYLKLTPETIEKTVEELLVVFQEWTWATQRESHVYGKAIGQIRKDIFYAVEWLCTLSGESIDTYFKKWRYPDRSQREWAELKTALPFEYKETIDYFLYLAPHYLEKFNKGLSKRERLQGEKLEDLIKKLFREYPAFRRFCRAFYKLHDYTKMKDEIDFREFNAFLDYFLLLALRTEIVLLAFADSGLDLDKDTSLRVLLMSLSSSLRSGSVKTGVNLAIQHWKKCTSLKTRPPDPFQVIKNKIQNLSCRDQGAKKIAEYILTAGMLRNYFAHHNYFDHVMVKREYAAKGLTSLLVTVLFLASALQA</sequence>
<dbReference type="Proteomes" id="UP000093080">
    <property type="component" value="Unassembled WGS sequence"/>
</dbReference>
<gene>
    <name evidence="1" type="ORF">DBT_1150</name>
</gene>
<proteinExistence type="predicted"/>
<reference evidence="1 2" key="1">
    <citation type="submission" date="2016-06" db="EMBL/GenBank/DDBJ databases">
        <title>Respiratory ammonification of nitrate coupled to the oxidation of elemental sulfur in deep-sea autotrophic thermophilic bacteria.</title>
        <authorList>
            <person name="Slobodkina G.B."/>
            <person name="Mardanov A.V."/>
            <person name="Ravin N.V."/>
            <person name="Frolova A.A."/>
            <person name="Viryasiv M.B."/>
            <person name="Chernyh N.A."/>
            <person name="Bonch-Osmolovskaya E.A."/>
            <person name="Slobodkin A.I."/>
        </authorList>
    </citation>
    <scope>NUCLEOTIDE SEQUENCE [LARGE SCALE GENOMIC DNA]</scope>
    <source>
        <strain evidence="1 2">S69</strain>
    </source>
</reference>
<keyword evidence="2" id="KW-1185">Reference proteome</keyword>
<comment type="caution">
    <text evidence="1">The sequence shown here is derived from an EMBL/GenBank/DDBJ whole genome shotgun (WGS) entry which is preliminary data.</text>
</comment>
<dbReference type="STRING" id="1156395.DBT_1150"/>
<organism evidence="1 2">
    <name type="scientific">Dissulfuribacter thermophilus</name>
    <dbReference type="NCBI Taxonomy" id="1156395"/>
    <lineage>
        <taxon>Bacteria</taxon>
        <taxon>Pseudomonadati</taxon>
        <taxon>Thermodesulfobacteriota</taxon>
        <taxon>Dissulfuribacteria</taxon>
        <taxon>Dissulfuribacterales</taxon>
        <taxon>Dissulfuribacteraceae</taxon>
        <taxon>Dissulfuribacter</taxon>
    </lineage>
</organism>
<dbReference type="EMBL" id="MAGO01000005">
    <property type="protein sequence ID" value="OCC15403.1"/>
    <property type="molecule type" value="Genomic_DNA"/>
</dbReference>
<evidence type="ECO:0000313" key="2">
    <source>
        <dbReference type="Proteomes" id="UP000093080"/>
    </source>
</evidence>
<dbReference type="OrthoDB" id="5574191at2"/>
<evidence type="ECO:0000313" key="1">
    <source>
        <dbReference type="EMBL" id="OCC15403.1"/>
    </source>
</evidence>
<accession>A0A1B9F695</accession>
<dbReference type="AlphaFoldDB" id="A0A1B9F695"/>
<dbReference type="RefSeq" id="WP_067617436.1">
    <property type="nucleotide sequence ID" value="NZ_MAGO01000005.1"/>
</dbReference>
<name>A0A1B9F695_9BACT</name>
<protein>
    <submittedName>
        <fullName evidence="1">Uncharacterized protein</fullName>
    </submittedName>
</protein>